<evidence type="ECO:0000313" key="4">
    <source>
        <dbReference type="Proteomes" id="UP000323717"/>
    </source>
</evidence>
<name>A0A414EHA7_BACOV</name>
<evidence type="ECO:0000313" key="5">
    <source>
        <dbReference type="Proteomes" id="UP000375690"/>
    </source>
</evidence>
<organism evidence="2 5">
    <name type="scientific">Bacteroides ovatus</name>
    <dbReference type="NCBI Taxonomy" id="28116"/>
    <lineage>
        <taxon>Bacteria</taxon>
        <taxon>Pseudomonadati</taxon>
        <taxon>Bacteroidota</taxon>
        <taxon>Bacteroidia</taxon>
        <taxon>Bacteroidales</taxon>
        <taxon>Bacteroidaceae</taxon>
        <taxon>Bacteroides</taxon>
    </lineage>
</organism>
<dbReference type="Gene3D" id="2.60.40.10">
    <property type="entry name" value="Immunoglobulins"/>
    <property type="match status" value="1"/>
</dbReference>
<dbReference type="Gene3D" id="3.40.30.10">
    <property type="entry name" value="Glutaredoxin"/>
    <property type="match status" value="1"/>
</dbReference>
<sequence length="295" mass="34187">MYRMIVIPLISFVICFSLFSCYEHDEKKIKRLVEEWTYKEIDFPSVPIFTKFARDTIMGYYERDCDYKILTYVDSIGCMRCHLSFSAWKPFIELLKDTCPSCNVLFFIHPMSRKNIEYLLTKEGFDYPVCIDEHDSINKLNHFPIETIFQTFLLDKNNRVVAIGNPIHNPKIKELYLNIITGKKSLLKEIDSRTPTTVVLSTYQFNIGTFNWGKKQFVEFSFTNSGDNPFVVEEIYTPCGCTTVEYSKEPVQPGGNLKVKVEYQAEHSGHFDKTITVYCNAEGSPFHLKISGNAK</sequence>
<accession>A0A414EHA7</accession>
<dbReference type="Proteomes" id="UP000323717">
    <property type="component" value="Unassembled WGS sequence"/>
</dbReference>
<dbReference type="Proteomes" id="UP000375690">
    <property type="component" value="Unassembled WGS sequence"/>
</dbReference>
<dbReference type="PANTHER" id="PTHR37833:SF1">
    <property type="entry name" value="SIGNAL PEPTIDE PROTEIN"/>
    <property type="match status" value="1"/>
</dbReference>
<dbReference type="EMBL" id="VWFC01000063">
    <property type="protein sequence ID" value="KAB1318274.1"/>
    <property type="molecule type" value="Genomic_DNA"/>
</dbReference>
<dbReference type="AlphaFoldDB" id="A0A414EHA7"/>
<protein>
    <submittedName>
        <fullName evidence="2">DUF1573 domain-containing protein</fullName>
    </submittedName>
</protein>
<dbReference type="PROSITE" id="PS51257">
    <property type="entry name" value="PROKAR_LIPOPROTEIN"/>
    <property type="match status" value="1"/>
</dbReference>
<dbReference type="InterPro" id="IPR013783">
    <property type="entry name" value="Ig-like_fold"/>
</dbReference>
<evidence type="ECO:0000313" key="3">
    <source>
        <dbReference type="EMBL" id="MDC2745708.1"/>
    </source>
</evidence>
<evidence type="ECO:0000313" key="1">
    <source>
        <dbReference type="EMBL" id="KAA3953840.1"/>
    </source>
</evidence>
<gene>
    <name evidence="2" type="ORF">F3B53_25740</name>
    <name evidence="1" type="ORF">F3D71_04505</name>
    <name evidence="3" type="ORF">PO382_26310</name>
</gene>
<dbReference type="Proteomes" id="UP001219389">
    <property type="component" value="Unassembled WGS sequence"/>
</dbReference>
<dbReference type="Pfam" id="PF07610">
    <property type="entry name" value="DUF1573"/>
    <property type="match status" value="1"/>
</dbReference>
<evidence type="ECO:0000313" key="2">
    <source>
        <dbReference type="EMBL" id="KAB1318274.1"/>
    </source>
</evidence>
<dbReference type="PANTHER" id="PTHR37833">
    <property type="entry name" value="LIPOPROTEIN-RELATED"/>
    <property type="match status" value="1"/>
</dbReference>
<dbReference type="EMBL" id="JAQNZF010000075">
    <property type="protein sequence ID" value="MDC2745708.1"/>
    <property type="molecule type" value="Genomic_DNA"/>
</dbReference>
<dbReference type="RefSeq" id="WP_008648125.1">
    <property type="nucleotide sequence ID" value="NZ_CAKJZM010000002.1"/>
</dbReference>
<proteinExistence type="predicted"/>
<dbReference type="InterPro" id="IPR011467">
    <property type="entry name" value="DUF1573"/>
</dbReference>
<comment type="caution">
    <text evidence="2">The sequence shown here is derived from an EMBL/GenBank/DDBJ whole genome shotgun (WGS) entry which is preliminary data.</text>
</comment>
<reference evidence="3" key="2">
    <citation type="submission" date="2022-10" db="EMBL/GenBank/DDBJ databases">
        <title>Human gut microbiome strain richness.</title>
        <authorList>
            <person name="Chen-Liaw A."/>
        </authorList>
    </citation>
    <scope>NUCLEOTIDE SEQUENCE</scope>
    <source>
        <strain evidence="3">BSD2780120875st1_E1_BSD2780120875_150330</strain>
    </source>
</reference>
<reference evidence="4 5" key="1">
    <citation type="journal article" date="2019" name="Nat. Med.">
        <title>A library of human gut bacterial isolates paired with longitudinal multiomics data enables mechanistic microbiome research.</title>
        <authorList>
            <person name="Poyet M."/>
            <person name="Groussin M."/>
            <person name="Gibbons S.M."/>
            <person name="Avila-Pacheco J."/>
            <person name="Jiang X."/>
            <person name="Kearney S.M."/>
            <person name="Perrotta A.R."/>
            <person name="Berdy B."/>
            <person name="Zhao S."/>
            <person name="Lieberman T.D."/>
            <person name="Swanson P.K."/>
            <person name="Smith M."/>
            <person name="Roesemann S."/>
            <person name="Alexander J.E."/>
            <person name="Rich S.A."/>
            <person name="Livny J."/>
            <person name="Vlamakis H."/>
            <person name="Clish C."/>
            <person name="Bullock K."/>
            <person name="Deik A."/>
            <person name="Scott J."/>
            <person name="Pierce K.A."/>
            <person name="Xavier R.J."/>
            <person name="Alm E.J."/>
        </authorList>
    </citation>
    <scope>NUCLEOTIDE SEQUENCE [LARGE SCALE GENOMIC DNA]</scope>
    <source>
        <strain evidence="1 4">BIOML-A163</strain>
        <strain evidence="2 5">BIOML-A2</strain>
    </source>
</reference>
<dbReference type="EMBL" id="VWLE01000032">
    <property type="protein sequence ID" value="KAA3953840.1"/>
    <property type="molecule type" value="Genomic_DNA"/>
</dbReference>